<evidence type="ECO:0008006" key="3">
    <source>
        <dbReference type="Google" id="ProtNLM"/>
    </source>
</evidence>
<keyword evidence="2" id="KW-1185">Reference proteome</keyword>
<gene>
    <name evidence="1" type="ORF">ACFQNG_16895</name>
</gene>
<accession>A0ABW2RP13</accession>
<reference evidence="2" key="1">
    <citation type="journal article" date="2019" name="Int. J. Syst. Evol. Microbiol.">
        <title>The Global Catalogue of Microorganisms (GCM) 10K type strain sequencing project: providing services to taxonomists for standard genome sequencing and annotation.</title>
        <authorList>
            <consortium name="The Broad Institute Genomics Platform"/>
            <consortium name="The Broad Institute Genome Sequencing Center for Infectious Disease"/>
            <person name="Wu L."/>
            <person name="Ma J."/>
        </authorList>
    </citation>
    <scope>NUCLEOTIDE SEQUENCE [LARGE SCALE GENOMIC DNA]</scope>
    <source>
        <strain evidence="2">CGMCC 1.12942</strain>
    </source>
</reference>
<comment type="caution">
    <text evidence="1">The sequence shown here is derived from an EMBL/GenBank/DDBJ whole genome shotgun (WGS) entry which is preliminary data.</text>
</comment>
<organism evidence="1 2">
    <name type="scientific">Laceyella putida</name>
    <dbReference type="NCBI Taxonomy" id="110101"/>
    <lineage>
        <taxon>Bacteria</taxon>
        <taxon>Bacillati</taxon>
        <taxon>Bacillota</taxon>
        <taxon>Bacilli</taxon>
        <taxon>Bacillales</taxon>
        <taxon>Thermoactinomycetaceae</taxon>
        <taxon>Laceyella</taxon>
    </lineage>
</organism>
<evidence type="ECO:0000313" key="1">
    <source>
        <dbReference type="EMBL" id="MFC7442752.1"/>
    </source>
</evidence>
<dbReference type="Proteomes" id="UP001596500">
    <property type="component" value="Unassembled WGS sequence"/>
</dbReference>
<protein>
    <recommendedName>
        <fullName evidence="3">DUF4375 domain-containing protein</fullName>
    </recommendedName>
</protein>
<proteinExistence type="predicted"/>
<name>A0ABW2RP13_9BACL</name>
<dbReference type="EMBL" id="JBHTBW010000061">
    <property type="protein sequence ID" value="MFC7442752.1"/>
    <property type="molecule type" value="Genomic_DNA"/>
</dbReference>
<evidence type="ECO:0000313" key="2">
    <source>
        <dbReference type="Proteomes" id="UP001596500"/>
    </source>
</evidence>
<dbReference type="RefSeq" id="WP_379866843.1">
    <property type="nucleotide sequence ID" value="NZ_JBHTBW010000061.1"/>
</dbReference>
<sequence length="173" mass="20581">MLVKINRSKFDELDDFSLGSACFDPMIQTYKETRMFGGDVIQFYHDLTVGQQALFMFRIYYDHVHKSLEDLYWWSAYFMAQGRWAALKKGLIHLEDQDALKLFEDIDAFLSKRNHPRGLENFDVSSRDLESDPELFSTFKTFYERYQENTPKTIERIGIYIRSHSSEFIEIIN</sequence>